<dbReference type="CDD" id="cd13538">
    <property type="entry name" value="PBP2_ModA_like_1"/>
    <property type="match status" value="1"/>
</dbReference>
<dbReference type="Pfam" id="PF13531">
    <property type="entry name" value="SBP_bac_11"/>
    <property type="match status" value="1"/>
</dbReference>
<dbReference type="EMBL" id="JBHSCN010000002">
    <property type="protein sequence ID" value="MFC4242271.1"/>
    <property type="molecule type" value="Genomic_DNA"/>
</dbReference>
<feature type="chain" id="PRO_5045062397" evidence="4">
    <location>
        <begin position="29"/>
        <end position="264"/>
    </location>
</feature>
<protein>
    <submittedName>
        <fullName evidence="5">Molybdate ABC transporter substrate-binding protein</fullName>
    </submittedName>
</protein>
<evidence type="ECO:0000256" key="3">
    <source>
        <dbReference type="ARBA" id="ARBA00022729"/>
    </source>
</evidence>
<proteinExistence type="inferred from homology"/>
<organism evidence="5 6">
    <name type="scientific">Gryllotalpicola reticulitermitis</name>
    <dbReference type="NCBI Taxonomy" id="1184153"/>
    <lineage>
        <taxon>Bacteria</taxon>
        <taxon>Bacillati</taxon>
        <taxon>Actinomycetota</taxon>
        <taxon>Actinomycetes</taxon>
        <taxon>Micrococcales</taxon>
        <taxon>Microbacteriaceae</taxon>
        <taxon>Gryllotalpicola</taxon>
    </lineage>
</organism>
<comment type="similarity">
    <text evidence="1">Belongs to the bacterial solute-binding protein ModA family.</text>
</comment>
<dbReference type="PIRSF" id="PIRSF004846">
    <property type="entry name" value="ModA"/>
    <property type="match status" value="1"/>
</dbReference>
<evidence type="ECO:0000313" key="5">
    <source>
        <dbReference type="EMBL" id="MFC4242271.1"/>
    </source>
</evidence>
<dbReference type="PANTHER" id="PTHR30632">
    <property type="entry name" value="MOLYBDATE-BINDING PERIPLASMIC PROTEIN"/>
    <property type="match status" value="1"/>
</dbReference>
<sequence length="264" mass="26323">MKRGLGLAAIAAAALLAVSGCSSSGSGASNSTASKTPAPQTLTVFAAASLTATFNTLGAAFEKANPGVTVKYDFDGSSTLVEQLAQGAPADVFASADEVNMQNAVKKSLIAGTPADFATNILEIATPPGNPAHISSFADLAKSGVKVVVCADGVPCGNALEQVEKNTGVKLKPVSQEQSVTNVLAKVESGDADAGVVYVTDVQGAGSKVTGVNFPEAKQVVNTYPIAATQGSKHAALAKQFVSYVTGAPGQALLKAAGFGAPPQ</sequence>
<dbReference type="InterPro" id="IPR050682">
    <property type="entry name" value="ModA/WtpA"/>
</dbReference>
<keyword evidence="2" id="KW-0479">Metal-binding</keyword>
<dbReference type="PROSITE" id="PS51257">
    <property type="entry name" value="PROKAR_LIPOPROTEIN"/>
    <property type="match status" value="1"/>
</dbReference>
<evidence type="ECO:0000256" key="4">
    <source>
        <dbReference type="SAM" id="SignalP"/>
    </source>
</evidence>
<feature type="signal peptide" evidence="4">
    <location>
        <begin position="1"/>
        <end position="28"/>
    </location>
</feature>
<dbReference type="NCBIfam" id="TIGR01256">
    <property type="entry name" value="modA"/>
    <property type="match status" value="1"/>
</dbReference>
<gene>
    <name evidence="5" type="primary">modA</name>
    <name evidence="5" type="ORF">ACFOYW_02715</name>
</gene>
<evidence type="ECO:0000256" key="2">
    <source>
        <dbReference type="ARBA" id="ARBA00022723"/>
    </source>
</evidence>
<dbReference type="RefSeq" id="WP_390227078.1">
    <property type="nucleotide sequence ID" value="NZ_JBHSCN010000002.1"/>
</dbReference>
<dbReference type="SUPFAM" id="SSF53850">
    <property type="entry name" value="Periplasmic binding protein-like II"/>
    <property type="match status" value="1"/>
</dbReference>
<keyword evidence="3 4" id="KW-0732">Signal</keyword>
<evidence type="ECO:0000256" key="1">
    <source>
        <dbReference type="ARBA" id="ARBA00009175"/>
    </source>
</evidence>
<evidence type="ECO:0000313" key="6">
    <source>
        <dbReference type="Proteomes" id="UP001595900"/>
    </source>
</evidence>
<accession>A0ABV8Q442</accession>
<keyword evidence="6" id="KW-1185">Reference proteome</keyword>
<name>A0ABV8Q442_9MICO</name>
<dbReference type="InterPro" id="IPR005950">
    <property type="entry name" value="ModA"/>
</dbReference>
<comment type="caution">
    <text evidence="5">The sequence shown here is derived from an EMBL/GenBank/DDBJ whole genome shotgun (WGS) entry which is preliminary data.</text>
</comment>
<dbReference type="PANTHER" id="PTHR30632:SF0">
    <property type="entry name" value="SULFATE-BINDING PROTEIN"/>
    <property type="match status" value="1"/>
</dbReference>
<reference evidence="6" key="1">
    <citation type="journal article" date="2019" name="Int. J. Syst. Evol. Microbiol.">
        <title>The Global Catalogue of Microorganisms (GCM) 10K type strain sequencing project: providing services to taxonomists for standard genome sequencing and annotation.</title>
        <authorList>
            <consortium name="The Broad Institute Genomics Platform"/>
            <consortium name="The Broad Institute Genome Sequencing Center for Infectious Disease"/>
            <person name="Wu L."/>
            <person name="Ma J."/>
        </authorList>
    </citation>
    <scope>NUCLEOTIDE SEQUENCE [LARGE SCALE GENOMIC DNA]</scope>
    <source>
        <strain evidence="6">CGMCC 1.10363</strain>
    </source>
</reference>
<dbReference type="Gene3D" id="3.40.190.10">
    <property type="entry name" value="Periplasmic binding protein-like II"/>
    <property type="match status" value="2"/>
</dbReference>
<dbReference type="Proteomes" id="UP001595900">
    <property type="component" value="Unassembled WGS sequence"/>
</dbReference>